<dbReference type="OrthoDB" id="9768783at2"/>
<evidence type="ECO:0000256" key="2">
    <source>
        <dbReference type="ARBA" id="ARBA00022448"/>
    </source>
</evidence>
<feature type="transmembrane region" description="Helical" evidence="6">
    <location>
        <begin position="250"/>
        <end position="271"/>
    </location>
</feature>
<dbReference type="EMBL" id="CP030850">
    <property type="protein sequence ID" value="AXE16431.1"/>
    <property type="molecule type" value="Genomic_DNA"/>
</dbReference>
<dbReference type="GO" id="GO:0012505">
    <property type="term" value="C:endomembrane system"/>
    <property type="evidence" value="ECO:0007669"/>
    <property type="project" value="UniProtKB-SubCell"/>
</dbReference>
<keyword evidence="3 6" id="KW-0812">Transmembrane</keyword>
<reference evidence="7 8" key="1">
    <citation type="submission" date="2018-07" db="EMBL/GenBank/DDBJ databases">
        <title>Genome sequencing of Runella.</title>
        <authorList>
            <person name="Baek M.-G."/>
            <person name="Yi H."/>
        </authorList>
    </citation>
    <scope>NUCLEOTIDE SEQUENCE [LARGE SCALE GENOMIC DNA]</scope>
    <source>
        <strain evidence="7 8">HYN0085</strain>
    </source>
</reference>
<feature type="transmembrane region" description="Helical" evidence="6">
    <location>
        <begin position="283"/>
        <end position="304"/>
    </location>
</feature>
<protein>
    <submittedName>
        <fullName evidence="7">MFS transporter</fullName>
    </submittedName>
</protein>
<feature type="transmembrane region" description="Helical" evidence="6">
    <location>
        <begin position="117"/>
        <end position="140"/>
    </location>
</feature>
<keyword evidence="5 6" id="KW-0472">Membrane</keyword>
<dbReference type="KEGG" id="run:DR864_01145"/>
<dbReference type="InterPro" id="IPR050495">
    <property type="entry name" value="ATG22/LtaA_families"/>
</dbReference>
<dbReference type="Pfam" id="PF11700">
    <property type="entry name" value="ATG22"/>
    <property type="match status" value="1"/>
</dbReference>
<dbReference type="AlphaFoldDB" id="A0A344TCR0"/>
<dbReference type="SUPFAM" id="SSF103473">
    <property type="entry name" value="MFS general substrate transporter"/>
    <property type="match status" value="1"/>
</dbReference>
<keyword evidence="8" id="KW-1185">Reference proteome</keyword>
<evidence type="ECO:0000256" key="4">
    <source>
        <dbReference type="ARBA" id="ARBA00022989"/>
    </source>
</evidence>
<dbReference type="InterPro" id="IPR036259">
    <property type="entry name" value="MFS_trans_sf"/>
</dbReference>
<dbReference type="Gene3D" id="1.20.1250.20">
    <property type="entry name" value="MFS general substrate transporter like domains"/>
    <property type="match status" value="1"/>
</dbReference>
<evidence type="ECO:0000256" key="3">
    <source>
        <dbReference type="ARBA" id="ARBA00022692"/>
    </source>
</evidence>
<feature type="transmembrane region" description="Helical" evidence="6">
    <location>
        <begin position="21"/>
        <end position="40"/>
    </location>
</feature>
<sequence length="435" mass="48052">MEKNKSSILNAWCMYDWANSVHSLVIVSAIFPIYFSNTAVNAQGGADVDFLGMTVNNSALFSFAVSFAFLFIALVNPILGAIADFSGSKKRFMQFFVYLGSFSCLLLYFFKRENLELGVVAFAISLIGWSGSIVFYNAYLPEIATENRYDKLSARGFTMGYIGSVLLLIFNLTMLIKPEWYGGIDSGTACRISFVTVAVWWVGFAQIPFYYLPNGTPSGLKREGGWIWNGFRELKKVLGELSHLPITKRFLVAFFFYNMGVQTVMYIGTIFGSNELHLPDNALIVTILLLQLLAIVGAYCAAVLSGKWGNTSTISGILVIWIGVCVTAYFVTTEVQFYGLAAGIGFVMGGVQSLSRSTYAKLLPDNTPDTASYFSFYDACDKFSTFLGTTIFGIITQVSGMRNSLLFLALIFVIGLLILRRIPSQKIYRSPLSTS</sequence>
<evidence type="ECO:0000256" key="5">
    <source>
        <dbReference type="ARBA" id="ARBA00023136"/>
    </source>
</evidence>
<dbReference type="RefSeq" id="WP_114065218.1">
    <property type="nucleotide sequence ID" value="NZ_CP030850.1"/>
</dbReference>
<name>A0A344TCR0_9BACT</name>
<keyword evidence="4 6" id="KW-1133">Transmembrane helix</keyword>
<feature type="transmembrane region" description="Helical" evidence="6">
    <location>
        <begin position="401"/>
        <end position="419"/>
    </location>
</feature>
<comment type="subcellular location">
    <subcellularLocation>
        <location evidence="1">Endomembrane system</location>
        <topology evidence="1">Multi-pass membrane protein</topology>
    </subcellularLocation>
</comment>
<dbReference type="Proteomes" id="UP000251993">
    <property type="component" value="Chromosome"/>
</dbReference>
<evidence type="ECO:0000256" key="1">
    <source>
        <dbReference type="ARBA" id="ARBA00004127"/>
    </source>
</evidence>
<organism evidence="7 8">
    <name type="scientific">Runella rosea</name>
    <dbReference type="NCBI Taxonomy" id="2259595"/>
    <lineage>
        <taxon>Bacteria</taxon>
        <taxon>Pseudomonadati</taxon>
        <taxon>Bacteroidota</taxon>
        <taxon>Cytophagia</taxon>
        <taxon>Cytophagales</taxon>
        <taxon>Spirosomataceae</taxon>
        <taxon>Runella</taxon>
    </lineage>
</organism>
<dbReference type="InterPro" id="IPR024671">
    <property type="entry name" value="Atg22-like"/>
</dbReference>
<evidence type="ECO:0000256" key="6">
    <source>
        <dbReference type="SAM" id="Phobius"/>
    </source>
</evidence>
<dbReference type="PANTHER" id="PTHR23519:SF1">
    <property type="entry name" value="AUTOPHAGY-RELATED PROTEIN 22"/>
    <property type="match status" value="1"/>
</dbReference>
<proteinExistence type="predicted"/>
<evidence type="ECO:0000313" key="8">
    <source>
        <dbReference type="Proteomes" id="UP000251993"/>
    </source>
</evidence>
<accession>A0A344TCR0</accession>
<gene>
    <name evidence="7" type="ORF">DR864_01145</name>
</gene>
<feature type="transmembrane region" description="Helical" evidence="6">
    <location>
        <begin position="192"/>
        <end position="212"/>
    </location>
</feature>
<feature type="transmembrane region" description="Helical" evidence="6">
    <location>
        <begin position="311"/>
        <end position="331"/>
    </location>
</feature>
<feature type="transmembrane region" description="Helical" evidence="6">
    <location>
        <begin position="60"/>
        <end position="83"/>
    </location>
</feature>
<dbReference type="PANTHER" id="PTHR23519">
    <property type="entry name" value="AUTOPHAGY-RELATED PROTEIN 22"/>
    <property type="match status" value="1"/>
</dbReference>
<evidence type="ECO:0000313" key="7">
    <source>
        <dbReference type="EMBL" id="AXE16431.1"/>
    </source>
</evidence>
<keyword evidence="2" id="KW-0813">Transport</keyword>
<feature type="transmembrane region" description="Helical" evidence="6">
    <location>
        <begin position="152"/>
        <end position="172"/>
    </location>
</feature>
<feature type="transmembrane region" description="Helical" evidence="6">
    <location>
        <begin position="95"/>
        <end position="111"/>
    </location>
</feature>